<protein>
    <submittedName>
        <fullName evidence="1">Uncharacterized protein</fullName>
    </submittedName>
</protein>
<gene>
    <name evidence="1" type="ORF">CSSPJE1EN2_LOCUS23632</name>
</gene>
<keyword evidence="2" id="KW-1185">Reference proteome</keyword>
<organism evidence="1 2">
    <name type="scientific">Sphagnum jensenii</name>
    <dbReference type="NCBI Taxonomy" id="128206"/>
    <lineage>
        <taxon>Eukaryota</taxon>
        <taxon>Viridiplantae</taxon>
        <taxon>Streptophyta</taxon>
        <taxon>Embryophyta</taxon>
        <taxon>Bryophyta</taxon>
        <taxon>Sphagnophytina</taxon>
        <taxon>Sphagnopsida</taxon>
        <taxon>Sphagnales</taxon>
        <taxon>Sphagnaceae</taxon>
        <taxon>Sphagnum</taxon>
    </lineage>
</organism>
<dbReference type="Proteomes" id="UP001497522">
    <property type="component" value="Chromosome 9"/>
</dbReference>
<evidence type="ECO:0000313" key="1">
    <source>
        <dbReference type="EMBL" id="CAK9882276.1"/>
    </source>
</evidence>
<evidence type="ECO:0000313" key="2">
    <source>
        <dbReference type="Proteomes" id="UP001497522"/>
    </source>
</evidence>
<name>A0ABP1C0N1_9BRYO</name>
<sequence>MNTSARAYARPGARYSLMSASLLRRTLFLLLLLFVLEFFCSHRKVYDPGNNKRMTGCWTNAICFAGKIGSSRR</sequence>
<accession>A0ABP1C0N1</accession>
<proteinExistence type="predicted"/>
<dbReference type="EMBL" id="OZ023710">
    <property type="protein sequence ID" value="CAK9882276.1"/>
    <property type="molecule type" value="Genomic_DNA"/>
</dbReference>
<reference evidence="1" key="1">
    <citation type="submission" date="2024-03" db="EMBL/GenBank/DDBJ databases">
        <authorList>
            <consortium name="ELIXIR-Norway"/>
            <consortium name="Elixir Norway"/>
        </authorList>
    </citation>
    <scope>NUCLEOTIDE SEQUENCE</scope>
</reference>